<evidence type="ECO:0000256" key="3">
    <source>
        <dbReference type="SAM" id="MobiDB-lite"/>
    </source>
</evidence>
<evidence type="ECO:0000259" key="4">
    <source>
        <dbReference type="PROSITE" id="PS50043"/>
    </source>
</evidence>
<protein>
    <recommendedName>
        <fullName evidence="4">HTH luxR-type domain-containing protein</fullName>
    </recommendedName>
</protein>
<dbReference type="InterPro" id="IPR016032">
    <property type="entry name" value="Sig_transdc_resp-reg_C-effctor"/>
</dbReference>
<dbReference type="Pfam" id="PF13191">
    <property type="entry name" value="AAA_16"/>
    <property type="match status" value="1"/>
</dbReference>
<dbReference type="PRINTS" id="PR00038">
    <property type="entry name" value="HTHLUXR"/>
</dbReference>
<feature type="region of interest" description="Disordered" evidence="3">
    <location>
        <begin position="908"/>
        <end position="970"/>
    </location>
</feature>
<dbReference type="Gene3D" id="1.10.10.10">
    <property type="entry name" value="Winged helix-like DNA-binding domain superfamily/Winged helix DNA-binding domain"/>
    <property type="match status" value="1"/>
</dbReference>
<accession>A0ABM6H0Z6</accession>
<feature type="compositionally biased region" description="Pro residues" evidence="3">
    <location>
        <begin position="943"/>
        <end position="961"/>
    </location>
</feature>
<reference evidence="5 6" key="1">
    <citation type="submission" date="2016-05" db="EMBL/GenBank/DDBJ databases">
        <authorList>
            <person name="Gu J."/>
        </authorList>
    </citation>
    <scope>NUCLEOTIDE SEQUENCE [LARGE SCALE GENOMIC DNA]</scope>
    <source>
        <strain evidence="5 6">ACCC40021</strain>
    </source>
</reference>
<feature type="compositionally biased region" description="Basic and acidic residues" evidence="3">
    <location>
        <begin position="908"/>
        <end position="923"/>
    </location>
</feature>
<dbReference type="PROSITE" id="PS50043">
    <property type="entry name" value="HTH_LUXR_2"/>
    <property type="match status" value="1"/>
</dbReference>
<dbReference type="PANTHER" id="PTHR16305:SF35">
    <property type="entry name" value="TRANSCRIPTIONAL ACTIVATOR DOMAIN"/>
    <property type="match status" value="1"/>
</dbReference>
<keyword evidence="1" id="KW-0547">Nucleotide-binding</keyword>
<evidence type="ECO:0000313" key="6">
    <source>
        <dbReference type="Proteomes" id="UP000187191"/>
    </source>
</evidence>
<dbReference type="PANTHER" id="PTHR16305">
    <property type="entry name" value="TESTICULAR SOLUBLE ADENYLYL CYCLASE"/>
    <property type="match status" value="1"/>
</dbReference>
<dbReference type="Proteomes" id="UP000187191">
    <property type="component" value="Chromosome"/>
</dbReference>
<evidence type="ECO:0000313" key="5">
    <source>
        <dbReference type="EMBL" id="APY89934.1"/>
    </source>
</evidence>
<dbReference type="CDD" id="cd06170">
    <property type="entry name" value="LuxR_C_like"/>
    <property type="match status" value="1"/>
</dbReference>
<organism evidence="5 6">
    <name type="scientific">Streptomyces alfalfae</name>
    <dbReference type="NCBI Taxonomy" id="1642299"/>
    <lineage>
        <taxon>Bacteria</taxon>
        <taxon>Bacillati</taxon>
        <taxon>Actinomycetota</taxon>
        <taxon>Actinomycetes</taxon>
        <taxon>Kitasatosporales</taxon>
        <taxon>Streptomycetaceae</taxon>
        <taxon>Streptomyces</taxon>
    </lineage>
</organism>
<evidence type="ECO:0000256" key="2">
    <source>
        <dbReference type="ARBA" id="ARBA00022840"/>
    </source>
</evidence>
<dbReference type="SUPFAM" id="SSF46894">
    <property type="entry name" value="C-terminal effector domain of the bipartite response regulators"/>
    <property type="match status" value="1"/>
</dbReference>
<dbReference type="InterPro" id="IPR036388">
    <property type="entry name" value="WH-like_DNA-bd_sf"/>
</dbReference>
<sequence length="970" mass="101613">MLHLLDTTRSGPRRGGVALVEGVAGAGRSRLLGDTCAVAAQCGFSVAYADADEVRRAVPLAPLIAALDLRTDVEHPPLDLAATAAGHSAWLIDRLHTSLAERLRRGPVAVVLDDLQWADTTTLAALGTLVARCATQQVAWVLARRAGEAESLPAKLFAALGDAERSERVHLPPLDDRAVAELAADRLSAEPAPELLACVKGADGNPAALVALLDGLVEEQRVRVAEGRARPAGDVQNGPVPRRFGVLVRDRAAALQPGTRLLLDVACVLGHAALPEDIAQILGGTTASVLPALQEALDSRFLVCEGDTIAFRHELVRQALLATLPGPLRGSLHRQAADMIIGRDGGVLPAAAHLVHGARRGDTRAVTVLCSAATAVVATEPRTAAELAQRALEITGPLHPVRANLVRVAVEALTRCGPLPRAIALAEESLGGALPQEQATVLRCELSAALLLAGRAARAVAVAGPPSPGAAGAEGLAERMELGRLHGLADLDAAAAEREARQEMTRRGGPSAGLRCVLARSHWHAGRVGEALRQARAAVASAGEERGVCRPFAPRLALAAMLTHLRETTEATALLDVLRGEIEAEGWPVLCGAAKILGSSLALAQGALAEAATQAAGGLAAADEAGMPRYSPLGWRTLAEVALRRGDLTAADEHVERLTRTVAEQGLDGAAATASRAGAAWMAAQLAAARRDVEGLDAALAAVHADPYALRSLLCEEPAAAAWLVRTAADRGDGERAAETVRAAQRLAADNADVPSLLAAAAHAQGVHQRDADTLRRAVQTHRDPWSRASAAEDLGALCGADRAATVMEFEWAMAKYARLGAARDEARVRRRLRRLGVRRRHWKHADRPASGWASLTDTERRVADLVAQGLTNRQVATQMFLSSHTVGFHLRQIYRKLRLRSRIDLARTHPGVDDGPGRHVTDRPAPPPADAGAPADTASPRGPAPHAPKTPPGPALPAPAHPADTTQPR</sequence>
<name>A0ABM6H0Z6_9ACTN</name>
<dbReference type="SMART" id="SM00421">
    <property type="entry name" value="HTH_LUXR"/>
    <property type="match status" value="1"/>
</dbReference>
<dbReference type="InterPro" id="IPR041664">
    <property type="entry name" value="AAA_16"/>
</dbReference>
<feature type="domain" description="HTH luxR-type" evidence="4">
    <location>
        <begin position="849"/>
        <end position="914"/>
    </location>
</feature>
<evidence type="ECO:0000256" key="1">
    <source>
        <dbReference type="ARBA" id="ARBA00022741"/>
    </source>
</evidence>
<dbReference type="InterPro" id="IPR027417">
    <property type="entry name" value="P-loop_NTPase"/>
</dbReference>
<keyword evidence="6" id="KW-1185">Reference proteome</keyword>
<dbReference type="EMBL" id="CP015588">
    <property type="protein sequence ID" value="APY89934.1"/>
    <property type="molecule type" value="Genomic_DNA"/>
</dbReference>
<gene>
    <name evidence="5" type="ORF">A7J05_33465</name>
</gene>
<dbReference type="Pfam" id="PF00196">
    <property type="entry name" value="GerE"/>
    <property type="match status" value="1"/>
</dbReference>
<feature type="compositionally biased region" description="Low complexity" evidence="3">
    <location>
        <begin position="931"/>
        <end position="942"/>
    </location>
</feature>
<proteinExistence type="predicted"/>
<keyword evidence="2" id="KW-0067">ATP-binding</keyword>
<dbReference type="SUPFAM" id="SSF52540">
    <property type="entry name" value="P-loop containing nucleoside triphosphate hydrolases"/>
    <property type="match status" value="1"/>
</dbReference>
<dbReference type="InterPro" id="IPR000792">
    <property type="entry name" value="Tscrpt_reg_LuxR_C"/>
</dbReference>